<keyword evidence="3" id="KW-0677">Repeat</keyword>
<dbReference type="InterPro" id="IPR013087">
    <property type="entry name" value="Znf_C2H2_type"/>
</dbReference>
<evidence type="ECO:0000256" key="4">
    <source>
        <dbReference type="ARBA" id="ARBA00022771"/>
    </source>
</evidence>
<dbReference type="PROSITE" id="PS50157">
    <property type="entry name" value="ZINC_FINGER_C2H2_2"/>
    <property type="match status" value="2"/>
</dbReference>
<feature type="domain" description="C2H2-type" evidence="9">
    <location>
        <begin position="584"/>
        <end position="607"/>
    </location>
</feature>
<evidence type="ECO:0000259" key="9">
    <source>
        <dbReference type="PROSITE" id="PS50157"/>
    </source>
</evidence>
<feature type="compositionally biased region" description="Basic residues" evidence="8">
    <location>
        <begin position="516"/>
        <end position="526"/>
    </location>
</feature>
<reference evidence="10" key="1">
    <citation type="submission" date="2023-04" db="EMBL/GenBank/DDBJ databases">
        <title>Ambrosiozyma monospora NBRC 1965.</title>
        <authorList>
            <person name="Ichikawa N."/>
            <person name="Sato H."/>
            <person name="Tonouchi N."/>
        </authorList>
    </citation>
    <scope>NUCLEOTIDE SEQUENCE</scope>
    <source>
        <strain evidence="10">NBRC 1965</strain>
    </source>
</reference>
<evidence type="ECO:0000256" key="5">
    <source>
        <dbReference type="ARBA" id="ARBA00022833"/>
    </source>
</evidence>
<dbReference type="OrthoDB" id="6910977at2759"/>
<evidence type="ECO:0000256" key="3">
    <source>
        <dbReference type="ARBA" id="ARBA00022737"/>
    </source>
</evidence>
<organism evidence="10 11">
    <name type="scientific">Ambrosiozyma monospora</name>
    <name type="common">Yeast</name>
    <name type="synonym">Endomycopsis monosporus</name>
    <dbReference type="NCBI Taxonomy" id="43982"/>
    <lineage>
        <taxon>Eukaryota</taxon>
        <taxon>Fungi</taxon>
        <taxon>Dikarya</taxon>
        <taxon>Ascomycota</taxon>
        <taxon>Saccharomycotina</taxon>
        <taxon>Pichiomycetes</taxon>
        <taxon>Pichiales</taxon>
        <taxon>Pichiaceae</taxon>
        <taxon>Ambrosiozyma</taxon>
    </lineage>
</organism>
<dbReference type="SMART" id="SM00355">
    <property type="entry name" value="ZnF_C2H2"/>
    <property type="match status" value="2"/>
</dbReference>
<keyword evidence="5" id="KW-0862">Zinc</keyword>
<dbReference type="PANTHER" id="PTHR23226">
    <property type="entry name" value="ZINC FINGER AND SCAN DOMAIN-CONTAINING"/>
    <property type="match status" value="1"/>
</dbReference>
<evidence type="ECO:0000256" key="7">
    <source>
        <dbReference type="PROSITE-ProRule" id="PRU00042"/>
    </source>
</evidence>
<dbReference type="PANTHER" id="PTHR23226:SF416">
    <property type="entry name" value="FI01424P"/>
    <property type="match status" value="1"/>
</dbReference>
<dbReference type="GO" id="GO:0000978">
    <property type="term" value="F:RNA polymerase II cis-regulatory region sequence-specific DNA binding"/>
    <property type="evidence" value="ECO:0007669"/>
    <property type="project" value="TreeGrafter"/>
</dbReference>
<feature type="domain" description="C2H2-type" evidence="9">
    <location>
        <begin position="555"/>
        <end position="578"/>
    </location>
</feature>
<evidence type="ECO:0000256" key="8">
    <source>
        <dbReference type="SAM" id="MobiDB-lite"/>
    </source>
</evidence>
<accession>A0A9W7DBQ2</accession>
<feature type="region of interest" description="Disordered" evidence="8">
    <location>
        <begin position="381"/>
        <end position="423"/>
    </location>
</feature>
<dbReference type="EMBL" id="BSXU01000108">
    <property type="protein sequence ID" value="GMG19344.1"/>
    <property type="molecule type" value="Genomic_DNA"/>
</dbReference>
<feature type="compositionally biased region" description="Basic and acidic residues" evidence="8">
    <location>
        <begin position="490"/>
        <end position="500"/>
    </location>
</feature>
<dbReference type="GO" id="GO:0008270">
    <property type="term" value="F:zinc ion binding"/>
    <property type="evidence" value="ECO:0007669"/>
    <property type="project" value="UniProtKB-KW"/>
</dbReference>
<dbReference type="SUPFAM" id="SSF57667">
    <property type="entry name" value="beta-beta-alpha zinc fingers"/>
    <property type="match status" value="1"/>
</dbReference>
<dbReference type="Pfam" id="PF00096">
    <property type="entry name" value="zf-C2H2"/>
    <property type="match status" value="2"/>
</dbReference>
<feature type="compositionally biased region" description="Pro residues" evidence="8">
    <location>
        <begin position="409"/>
        <end position="421"/>
    </location>
</feature>
<dbReference type="GO" id="GO:0000981">
    <property type="term" value="F:DNA-binding transcription factor activity, RNA polymerase II-specific"/>
    <property type="evidence" value="ECO:0007669"/>
    <property type="project" value="TreeGrafter"/>
</dbReference>
<feature type="compositionally biased region" description="Basic residues" evidence="8">
    <location>
        <begin position="535"/>
        <end position="544"/>
    </location>
</feature>
<evidence type="ECO:0000256" key="1">
    <source>
        <dbReference type="ARBA" id="ARBA00004123"/>
    </source>
</evidence>
<keyword evidence="2" id="KW-0479">Metal-binding</keyword>
<feature type="region of interest" description="Disordered" evidence="8">
    <location>
        <begin position="327"/>
        <end position="348"/>
    </location>
</feature>
<keyword evidence="4 7" id="KW-0863">Zinc-finger</keyword>
<dbReference type="Proteomes" id="UP001165063">
    <property type="component" value="Unassembled WGS sequence"/>
</dbReference>
<evidence type="ECO:0000256" key="6">
    <source>
        <dbReference type="ARBA" id="ARBA00023242"/>
    </source>
</evidence>
<feature type="compositionally biased region" description="Low complexity" evidence="8">
    <location>
        <begin position="382"/>
        <end position="408"/>
    </location>
</feature>
<evidence type="ECO:0000256" key="2">
    <source>
        <dbReference type="ARBA" id="ARBA00022723"/>
    </source>
</evidence>
<comment type="caution">
    <text evidence="10">The sequence shown here is derived from an EMBL/GenBank/DDBJ whole genome shotgun (WGS) entry which is preliminary data.</text>
</comment>
<dbReference type="Gene3D" id="3.30.160.60">
    <property type="entry name" value="Classic Zinc Finger"/>
    <property type="match status" value="2"/>
</dbReference>
<name>A0A9W7DBQ2_AMBMO</name>
<comment type="subcellular location">
    <subcellularLocation>
        <location evidence="1">Nucleus</location>
    </subcellularLocation>
</comment>
<dbReference type="AlphaFoldDB" id="A0A9W7DBQ2"/>
<feature type="region of interest" description="Disordered" evidence="8">
    <location>
        <begin position="475"/>
        <end position="548"/>
    </location>
</feature>
<gene>
    <name evidence="10" type="ORF">Amon01_000039600</name>
</gene>
<dbReference type="GO" id="GO:0005634">
    <property type="term" value="C:nucleus"/>
    <property type="evidence" value="ECO:0007669"/>
    <property type="project" value="UniProtKB-SubCell"/>
</dbReference>
<dbReference type="InterPro" id="IPR036236">
    <property type="entry name" value="Znf_C2H2_sf"/>
</dbReference>
<protein>
    <submittedName>
        <fullName evidence="10">Unnamed protein product</fullName>
    </submittedName>
</protein>
<evidence type="ECO:0000313" key="10">
    <source>
        <dbReference type="EMBL" id="GMG19344.1"/>
    </source>
</evidence>
<keyword evidence="11" id="KW-1185">Reference proteome</keyword>
<dbReference type="PROSITE" id="PS00028">
    <property type="entry name" value="ZINC_FINGER_C2H2_1"/>
    <property type="match status" value="2"/>
</dbReference>
<sequence length="607" mass="68171">MMSHQTDVCSSPYSRCQRFVNSSTINNDSNCFSFLNLSNNSQTSVSIDQSELLQTDPFNGKEAQDPDQDKYHSVSPLLDSAVHRIVSHHLNIEQYENFTTMLMSDDQPGMLVPEFEFENFTVFSDLKTDEQLNKELNSVLTPADLHDIDVILEDDDDEFDDLSDIEDDDYNPYGFSLYDTSCRALYALQTNGSNSDTRDTGIDESPLIICPLQNTHTSTVANDPLDVEPIVSIRDNPPSSPLLSAHLISGRPERLPLGEVNDNDLNIRDNQEADDLGVVDLSVDLDTDIGCSSTNKVEFSDVSPLTPTITDADAFFRDASVEMDLKTSDKNERTSAPSSPPATPIPVYDEEVSFPTIKQDEESKPVDESMLFEGDTMTELLPKSSSAPKQHKPSQSPSSSPSTSFQSSPLPPPSRCSPPLPSTCITLPSLKQLESQNRTSSERSSSLLIRISGLSKSESERAIFCYKRPASSSIESERDNSNYIKSTETTADKNPTKTESEPETTEPPSPVQPVRRSTRHKTKRKTSNYWTISKPNKRRKKHSHSHDVEPSEFRYACDQCEKTFRQKSQWKRHVDCVHLKIAKFECEKCGKLFKRTDHLKNHLQRLH</sequence>
<keyword evidence="6" id="KW-0539">Nucleus</keyword>
<evidence type="ECO:0000313" key="11">
    <source>
        <dbReference type="Proteomes" id="UP001165063"/>
    </source>
</evidence>
<proteinExistence type="predicted"/>